<proteinExistence type="predicted"/>
<evidence type="ECO:0000313" key="2">
    <source>
        <dbReference type="Proteomes" id="UP000054350"/>
    </source>
</evidence>
<protein>
    <submittedName>
        <fullName evidence="1">Uncharacterized protein</fullName>
    </submittedName>
</protein>
<organism evidence="1 2">
    <name type="scientific">Allomyces macrogynus (strain ATCC 38327)</name>
    <name type="common">Allomyces javanicus var. macrogynus</name>
    <dbReference type="NCBI Taxonomy" id="578462"/>
    <lineage>
        <taxon>Eukaryota</taxon>
        <taxon>Fungi</taxon>
        <taxon>Fungi incertae sedis</taxon>
        <taxon>Blastocladiomycota</taxon>
        <taxon>Blastocladiomycetes</taxon>
        <taxon>Blastocladiales</taxon>
        <taxon>Blastocladiaceae</taxon>
        <taxon>Allomyces</taxon>
    </lineage>
</organism>
<dbReference type="VEuPathDB" id="FungiDB:AMAG_20716"/>
<dbReference type="EMBL" id="GG745391">
    <property type="protein sequence ID" value="KNE73229.1"/>
    <property type="molecule type" value="Genomic_DNA"/>
</dbReference>
<dbReference type="Proteomes" id="UP000054350">
    <property type="component" value="Unassembled WGS sequence"/>
</dbReference>
<reference evidence="2" key="2">
    <citation type="submission" date="2009-11" db="EMBL/GenBank/DDBJ databases">
        <title>The Genome Sequence of Allomyces macrogynus strain ATCC 38327.</title>
        <authorList>
            <consortium name="The Broad Institute Genome Sequencing Platform"/>
            <person name="Russ C."/>
            <person name="Cuomo C."/>
            <person name="Shea T."/>
            <person name="Young S.K."/>
            <person name="Zeng Q."/>
            <person name="Koehrsen M."/>
            <person name="Haas B."/>
            <person name="Borodovsky M."/>
            <person name="Guigo R."/>
            <person name="Alvarado L."/>
            <person name="Berlin A."/>
            <person name="Borenstein D."/>
            <person name="Chen Z."/>
            <person name="Engels R."/>
            <person name="Freedman E."/>
            <person name="Gellesch M."/>
            <person name="Goldberg J."/>
            <person name="Griggs A."/>
            <person name="Gujja S."/>
            <person name="Heiman D."/>
            <person name="Hepburn T."/>
            <person name="Howarth C."/>
            <person name="Jen D."/>
            <person name="Larson L."/>
            <person name="Lewis B."/>
            <person name="Mehta T."/>
            <person name="Park D."/>
            <person name="Pearson M."/>
            <person name="Roberts A."/>
            <person name="Saif S."/>
            <person name="Shenoy N."/>
            <person name="Sisk P."/>
            <person name="Stolte C."/>
            <person name="Sykes S."/>
            <person name="Walk T."/>
            <person name="White J."/>
            <person name="Yandava C."/>
            <person name="Burger G."/>
            <person name="Gray M.W."/>
            <person name="Holland P.W.H."/>
            <person name="King N."/>
            <person name="Lang F.B.F."/>
            <person name="Roger A.J."/>
            <person name="Ruiz-Trillo I."/>
            <person name="Lander E."/>
            <person name="Nusbaum C."/>
        </authorList>
    </citation>
    <scope>NUCLEOTIDE SEQUENCE [LARGE SCALE GENOMIC DNA]</scope>
    <source>
        <strain evidence="2">ATCC 38327</strain>
    </source>
</reference>
<reference evidence="1 2" key="1">
    <citation type="submission" date="2009-11" db="EMBL/GenBank/DDBJ databases">
        <title>Annotation of Allomyces macrogynus ATCC 38327.</title>
        <authorList>
            <consortium name="The Broad Institute Genome Sequencing Platform"/>
            <person name="Russ C."/>
            <person name="Cuomo C."/>
            <person name="Burger G."/>
            <person name="Gray M.W."/>
            <person name="Holland P.W.H."/>
            <person name="King N."/>
            <person name="Lang F.B.F."/>
            <person name="Roger A.J."/>
            <person name="Ruiz-Trillo I."/>
            <person name="Young S.K."/>
            <person name="Zeng Q."/>
            <person name="Gargeya S."/>
            <person name="Fitzgerald M."/>
            <person name="Haas B."/>
            <person name="Abouelleil A."/>
            <person name="Alvarado L."/>
            <person name="Arachchi H.M."/>
            <person name="Berlin A."/>
            <person name="Chapman S.B."/>
            <person name="Gearin G."/>
            <person name="Goldberg J."/>
            <person name="Griggs A."/>
            <person name="Gujja S."/>
            <person name="Hansen M."/>
            <person name="Heiman D."/>
            <person name="Howarth C."/>
            <person name="Larimer J."/>
            <person name="Lui A."/>
            <person name="MacDonald P.J.P."/>
            <person name="McCowen C."/>
            <person name="Montmayeur A."/>
            <person name="Murphy C."/>
            <person name="Neiman D."/>
            <person name="Pearson M."/>
            <person name="Priest M."/>
            <person name="Roberts A."/>
            <person name="Saif S."/>
            <person name="Shea T."/>
            <person name="Sisk P."/>
            <person name="Stolte C."/>
            <person name="Sykes S."/>
            <person name="Wortman J."/>
            <person name="Nusbaum C."/>
            <person name="Birren B."/>
        </authorList>
    </citation>
    <scope>NUCLEOTIDE SEQUENCE [LARGE SCALE GENOMIC DNA]</scope>
    <source>
        <strain evidence="1 2">ATCC 38327</strain>
    </source>
</reference>
<name>A0A0L0TF53_ALLM3</name>
<dbReference type="AlphaFoldDB" id="A0A0L0TF53"/>
<gene>
    <name evidence="1" type="ORF">AMAG_20716</name>
</gene>
<evidence type="ECO:0000313" key="1">
    <source>
        <dbReference type="EMBL" id="KNE73229.1"/>
    </source>
</evidence>
<sequence>MAPPLNLLILDDAGTPTVTSKVTYTSFITPGVDANLFIITSRGALSAADKAKAIAHVELDCPTLDGSVELEDLLLRAAHLRRLLGIADGDATGEHGTFA</sequence>
<keyword evidence="2" id="KW-1185">Reference proteome</keyword>
<accession>A0A0L0TF53</accession>